<evidence type="ECO:0000256" key="1">
    <source>
        <dbReference type="SAM" id="MobiDB-lite"/>
    </source>
</evidence>
<accession>K0S5W2</accession>
<sequence length="109" mass="11635">VLFDPASIFRSPPPEPAAAAGYRAGVDRDAARVDDDDPAGCWAELPAFEMRDHCGRFDDEDGGALLPSFDDEGVPGADERDPCPEAALPHIDCEEDLGDFAQLFLTADA</sequence>
<dbReference type="EMBL" id="AGNL01036129">
    <property type="protein sequence ID" value="EJK54247.1"/>
    <property type="molecule type" value="Genomic_DNA"/>
</dbReference>
<evidence type="ECO:0000313" key="3">
    <source>
        <dbReference type="Proteomes" id="UP000266841"/>
    </source>
</evidence>
<dbReference type="AlphaFoldDB" id="K0S5W2"/>
<evidence type="ECO:0000313" key="2">
    <source>
        <dbReference type="EMBL" id="EJK54247.1"/>
    </source>
</evidence>
<comment type="caution">
    <text evidence="2">The sequence shown here is derived from an EMBL/GenBank/DDBJ whole genome shotgun (WGS) entry which is preliminary data.</text>
</comment>
<feature type="region of interest" description="Disordered" evidence="1">
    <location>
        <begin position="62"/>
        <end position="84"/>
    </location>
</feature>
<keyword evidence="3" id="KW-1185">Reference proteome</keyword>
<reference evidence="2 3" key="1">
    <citation type="journal article" date="2012" name="Genome Biol.">
        <title>Genome and low-iron response of an oceanic diatom adapted to chronic iron limitation.</title>
        <authorList>
            <person name="Lommer M."/>
            <person name="Specht M."/>
            <person name="Roy A.S."/>
            <person name="Kraemer L."/>
            <person name="Andreson R."/>
            <person name="Gutowska M.A."/>
            <person name="Wolf J."/>
            <person name="Bergner S.V."/>
            <person name="Schilhabel M.B."/>
            <person name="Klostermeier U.C."/>
            <person name="Beiko R.G."/>
            <person name="Rosenstiel P."/>
            <person name="Hippler M."/>
            <person name="Laroche J."/>
        </authorList>
    </citation>
    <scope>NUCLEOTIDE SEQUENCE [LARGE SCALE GENOMIC DNA]</scope>
    <source>
        <strain evidence="2 3">CCMP1005</strain>
    </source>
</reference>
<feature type="non-terminal residue" evidence="2">
    <location>
        <position position="1"/>
    </location>
</feature>
<proteinExistence type="predicted"/>
<dbReference type="Proteomes" id="UP000266841">
    <property type="component" value="Unassembled WGS sequence"/>
</dbReference>
<protein>
    <submittedName>
        <fullName evidence="2">Uncharacterized protein</fullName>
    </submittedName>
</protein>
<name>K0S5W2_THAOC</name>
<feature type="region of interest" description="Disordered" evidence="1">
    <location>
        <begin position="1"/>
        <end position="22"/>
    </location>
</feature>
<organism evidence="2 3">
    <name type="scientific">Thalassiosira oceanica</name>
    <name type="common">Marine diatom</name>
    <dbReference type="NCBI Taxonomy" id="159749"/>
    <lineage>
        <taxon>Eukaryota</taxon>
        <taxon>Sar</taxon>
        <taxon>Stramenopiles</taxon>
        <taxon>Ochrophyta</taxon>
        <taxon>Bacillariophyta</taxon>
        <taxon>Coscinodiscophyceae</taxon>
        <taxon>Thalassiosirophycidae</taxon>
        <taxon>Thalassiosirales</taxon>
        <taxon>Thalassiosiraceae</taxon>
        <taxon>Thalassiosira</taxon>
    </lineage>
</organism>
<gene>
    <name evidence="2" type="ORF">THAOC_26152</name>
</gene>